<dbReference type="EMBL" id="SRLO01000351">
    <property type="protein sequence ID" value="TNN59639.1"/>
    <property type="molecule type" value="Genomic_DNA"/>
</dbReference>
<organism evidence="1 2">
    <name type="scientific">Liparis tanakae</name>
    <name type="common">Tanaka's snailfish</name>
    <dbReference type="NCBI Taxonomy" id="230148"/>
    <lineage>
        <taxon>Eukaryota</taxon>
        <taxon>Metazoa</taxon>
        <taxon>Chordata</taxon>
        <taxon>Craniata</taxon>
        <taxon>Vertebrata</taxon>
        <taxon>Euteleostomi</taxon>
        <taxon>Actinopterygii</taxon>
        <taxon>Neopterygii</taxon>
        <taxon>Teleostei</taxon>
        <taxon>Neoteleostei</taxon>
        <taxon>Acanthomorphata</taxon>
        <taxon>Eupercaria</taxon>
        <taxon>Perciformes</taxon>
        <taxon>Cottioidei</taxon>
        <taxon>Cottales</taxon>
        <taxon>Liparidae</taxon>
        <taxon>Liparis</taxon>
    </lineage>
</organism>
<accession>A0A4Z2H1J0</accession>
<protein>
    <submittedName>
        <fullName evidence="1">Uncharacterized protein</fullName>
    </submittedName>
</protein>
<sequence>MRKLSLSLRVPSWYIRPLCQEIRYYEMSYGLNIEMHKQATARVFTVTLYRRRTRRNGFLPPRPA</sequence>
<evidence type="ECO:0000313" key="2">
    <source>
        <dbReference type="Proteomes" id="UP000314294"/>
    </source>
</evidence>
<dbReference type="AlphaFoldDB" id="A0A4Z2H1J0"/>
<name>A0A4Z2H1J0_9TELE</name>
<comment type="caution">
    <text evidence="1">The sequence shown here is derived from an EMBL/GenBank/DDBJ whole genome shotgun (WGS) entry which is preliminary data.</text>
</comment>
<dbReference type="Proteomes" id="UP000314294">
    <property type="component" value="Unassembled WGS sequence"/>
</dbReference>
<proteinExistence type="predicted"/>
<keyword evidence="2" id="KW-1185">Reference proteome</keyword>
<evidence type="ECO:0000313" key="1">
    <source>
        <dbReference type="EMBL" id="TNN59639.1"/>
    </source>
</evidence>
<gene>
    <name evidence="1" type="ORF">EYF80_030125</name>
</gene>
<reference evidence="1 2" key="1">
    <citation type="submission" date="2019-03" db="EMBL/GenBank/DDBJ databases">
        <title>First draft genome of Liparis tanakae, snailfish: a comprehensive survey of snailfish specific genes.</title>
        <authorList>
            <person name="Kim W."/>
            <person name="Song I."/>
            <person name="Jeong J.-H."/>
            <person name="Kim D."/>
            <person name="Kim S."/>
            <person name="Ryu S."/>
            <person name="Song J.Y."/>
            <person name="Lee S.K."/>
        </authorList>
    </citation>
    <scope>NUCLEOTIDE SEQUENCE [LARGE SCALE GENOMIC DNA]</scope>
    <source>
        <tissue evidence="1">Muscle</tissue>
    </source>
</reference>